<dbReference type="AlphaFoldDB" id="A0A0L6VN03"/>
<dbReference type="Proteomes" id="UP000037035">
    <property type="component" value="Unassembled WGS sequence"/>
</dbReference>
<feature type="transmembrane region" description="Helical" evidence="1">
    <location>
        <begin position="224"/>
        <end position="247"/>
    </location>
</feature>
<name>A0A0L6VN03_9BASI</name>
<feature type="chain" id="PRO_5011977615" evidence="2">
    <location>
        <begin position="16"/>
        <end position="1197"/>
    </location>
</feature>
<feature type="transmembrane region" description="Helical" evidence="1">
    <location>
        <begin position="1009"/>
        <end position="1038"/>
    </location>
</feature>
<dbReference type="VEuPathDB" id="FungiDB:VP01_132g5"/>
<protein>
    <submittedName>
        <fullName evidence="3">Putative signal peptide protein</fullName>
    </submittedName>
</protein>
<evidence type="ECO:0000256" key="2">
    <source>
        <dbReference type="SAM" id="SignalP"/>
    </source>
</evidence>
<keyword evidence="4" id="KW-1185">Reference proteome</keyword>
<accession>A0A0L6VN03</accession>
<dbReference type="EMBL" id="LAVV01003666">
    <property type="protein sequence ID" value="KNZ61952.1"/>
    <property type="molecule type" value="Genomic_DNA"/>
</dbReference>
<gene>
    <name evidence="3" type="ORF">VP01_132g5</name>
</gene>
<keyword evidence="2" id="KW-0732">Signal</keyword>
<feature type="transmembrane region" description="Helical" evidence="1">
    <location>
        <begin position="88"/>
        <end position="111"/>
    </location>
</feature>
<evidence type="ECO:0000313" key="3">
    <source>
        <dbReference type="EMBL" id="KNZ61952.1"/>
    </source>
</evidence>
<sequence>MFPFLFLFLLLKINCNRNFMYFFLQVKSRTIYFNERTIYIQLKDRLNKNGDRNFQREEQINQQKDNKEKVVLKLKIIFSKMFSMENKLLSMASLICAYQMSCFSLSLLGLTMKSKQGHKRKTCTFPCSPKFSLVINDLEKYWLSSSPGEQYTLYRSEKGKTNTCLSCLNWRKTSSPPSFHEKYRLFYRQRRRQWRIALLKLMTNLTCVFHAGRRREIKTSVNQILSYISWTYFFLCSGGKGFLDLFLKFINDEWFLLVMDSHHLACTSALTPLLLKYAGTISDNLKSGHGNAPILGFKIYASMEKFIKWSLSLCSMLCSSHPVLFYYGCGEAVKLLFAKMRVQLLIGEAVNWLSYIDFIPVFGNFRNEPAYLMYNLPFQKTISHEFYHLRLGLFSNSDFFKKLNNYHQFHGFLKIKSKIQNKNPELSLNIQRIHIILLNISHNERKNYSLWRFLSSLLKHSGIMIQKKINGYLLGLCADNRDGDSTAKKNWLNCLHDSNCTDCTVTVPKNLHMQTCGVWMTAWLEHAALQLQAVEKVLFSVSLVFFWCSLSSFLQKHLFSTTCSLNKFPSKKDAILFSPNPLHPFVHKRRSNFFFLFFKSQSVCLLLSQLLSLVWRLKHTHLFFKRTPLNLNLLYPPHAFQPPSKTFIKRPGPLAFQGGNQLASNEPPNSPQHFSVKLKQPPILSLNKKFSTSCRAQPAHSLATAQRQSAIILLNQLPKPSAVPSESIEESTEFFNQITIKNIIHINHKINEIKNFSSNNNYDVRHLSLSVAENNSQKVAELQQLREDLFSQLNKVEMYRIISLWLCCEKQRRLKLTCLTILYMKTFSPDSFPSMNTPIFNIPSLTQPFNECACATKFSIWSRSHMHPLRRKTIQVYITQTSGIEKIPPDILGVNKYDQIYHYVIDWFSKNPPFLKQNYTRFINLCFWRQPNAHLKSSSLKEFCTIGFTKGGINLLKFWKGSEIMKWVLFIIFSWEFEIAHNIIGKVMGEEQTYSKKGGFLKIHQLNNSGFALVTILASGMVLFLSYLLECMIVLAYLASRNKKMDFHIIKKYYLLTFFKYKFWFLKQPILFKPQQYNISSFRRAEYIMGLTHSILLISFLEETACLEAYMICKVEKVLFEILGIQRRFWDGLGLLVGNKKWVKCTKCLIKIFQSGLKAGIICSFLFHTMKCSRGAESPTKLLVLLPPFSQSDSTKL</sequence>
<evidence type="ECO:0000313" key="4">
    <source>
        <dbReference type="Proteomes" id="UP000037035"/>
    </source>
</evidence>
<evidence type="ECO:0000256" key="1">
    <source>
        <dbReference type="SAM" id="Phobius"/>
    </source>
</evidence>
<keyword evidence="1" id="KW-0812">Transmembrane</keyword>
<feature type="signal peptide" evidence="2">
    <location>
        <begin position="1"/>
        <end position="15"/>
    </location>
</feature>
<comment type="caution">
    <text evidence="3">The sequence shown here is derived from an EMBL/GenBank/DDBJ whole genome shotgun (WGS) entry which is preliminary data.</text>
</comment>
<keyword evidence="1" id="KW-0472">Membrane</keyword>
<organism evidence="3 4">
    <name type="scientific">Puccinia sorghi</name>
    <dbReference type="NCBI Taxonomy" id="27349"/>
    <lineage>
        <taxon>Eukaryota</taxon>
        <taxon>Fungi</taxon>
        <taxon>Dikarya</taxon>
        <taxon>Basidiomycota</taxon>
        <taxon>Pucciniomycotina</taxon>
        <taxon>Pucciniomycetes</taxon>
        <taxon>Pucciniales</taxon>
        <taxon>Pucciniaceae</taxon>
        <taxon>Puccinia</taxon>
    </lineage>
</organism>
<reference evidence="3 4" key="1">
    <citation type="submission" date="2015-08" db="EMBL/GenBank/DDBJ databases">
        <title>Next Generation Sequencing and Analysis of the Genome of Puccinia sorghi L Schw, the Causal Agent of Maize Common Rust.</title>
        <authorList>
            <person name="Rochi L."/>
            <person name="Burguener G."/>
            <person name="Darino M."/>
            <person name="Turjanski A."/>
            <person name="Kreff E."/>
            <person name="Dieguez M.J."/>
            <person name="Sacco F."/>
        </authorList>
    </citation>
    <scope>NUCLEOTIDE SEQUENCE [LARGE SCALE GENOMIC DNA]</scope>
    <source>
        <strain evidence="3 4">RO10H11247</strain>
    </source>
</reference>
<keyword evidence="1" id="KW-1133">Transmembrane helix</keyword>
<proteinExistence type="predicted"/>